<evidence type="ECO:0000256" key="1">
    <source>
        <dbReference type="SAM" id="Phobius"/>
    </source>
</evidence>
<keyword evidence="1" id="KW-0472">Membrane</keyword>
<accession>A0A6J6DPD9</accession>
<feature type="transmembrane region" description="Helical" evidence="1">
    <location>
        <begin position="27"/>
        <end position="46"/>
    </location>
</feature>
<evidence type="ECO:0000313" key="2">
    <source>
        <dbReference type="EMBL" id="CAB4565296.1"/>
    </source>
</evidence>
<name>A0A6J6DPD9_9ZZZZ</name>
<feature type="transmembrane region" description="Helical" evidence="1">
    <location>
        <begin position="247"/>
        <end position="266"/>
    </location>
</feature>
<feature type="transmembrane region" description="Helical" evidence="1">
    <location>
        <begin position="168"/>
        <end position="188"/>
    </location>
</feature>
<feature type="transmembrane region" description="Helical" evidence="1">
    <location>
        <begin position="219"/>
        <end position="235"/>
    </location>
</feature>
<protein>
    <submittedName>
        <fullName evidence="2">Unannotated protein</fullName>
    </submittedName>
</protein>
<feature type="transmembrane region" description="Helical" evidence="1">
    <location>
        <begin position="52"/>
        <end position="74"/>
    </location>
</feature>
<feature type="transmembrane region" description="Helical" evidence="1">
    <location>
        <begin position="142"/>
        <end position="162"/>
    </location>
</feature>
<dbReference type="AlphaFoldDB" id="A0A6J6DPD9"/>
<organism evidence="2">
    <name type="scientific">freshwater metagenome</name>
    <dbReference type="NCBI Taxonomy" id="449393"/>
    <lineage>
        <taxon>unclassified sequences</taxon>
        <taxon>metagenomes</taxon>
        <taxon>ecological metagenomes</taxon>
    </lineage>
</organism>
<feature type="transmembrane region" description="Helical" evidence="1">
    <location>
        <begin position="322"/>
        <end position="342"/>
    </location>
</feature>
<dbReference type="EMBL" id="CAEZTD010000076">
    <property type="protein sequence ID" value="CAB4565296.1"/>
    <property type="molecule type" value="Genomic_DNA"/>
</dbReference>
<gene>
    <name evidence="2" type="ORF">UFOPK1591_00998</name>
</gene>
<keyword evidence="1" id="KW-0812">Transmembrane</keyword>
<reference evidence="2" key="1">
    <citation type="submission" date="2020-05" db="EMBL/GenBank/DDBJ databases">
        <authorList>
            <person name="Chiriac C."/>
            <person name="Salcher M."/>
            <person name="Ghai R."/>
            <person name="Kavagutti S V."/>
        </authorList>
    </citation>
    <scope>NUCLEOTIDE SEQUENCE</scope>
</reference>
<feature type="transmembrane region" description="Helical" evidence="1">
    <location>
        <begin position="195"/>
        <end position="213"/>
    </location>
</feature>
<feature type="transmembrane region" description="Helical" evidence="1">
    <location>
        <begin position="86"/>
        <end position="104"/>
    </location>
</feature>
<proteinExistence type="predicted"/>
<sequence length="373" mass="40750">MSMSLTSAFDAQQHRIDANQTRRAQKAIQLADTGLASLAFVILFAQDALQAVVGNTVGVALAGVICLLYSIRLLRNWRKIRWMRMPVMLVLFLVSSGIALLWSSDIRASLVAWALQLATAGAAIGMTMLLPWPALVKALGTAVRWVLGLGLIVEAISLFVVRGPVWGLTGHLAMLSFAAVVLLVVLPLQLADRTVWRGWGYMWILFALAALVYTQSPQSWLALIAVVVGRGLVEWTRATDPLKRRLIYVVSTGLLVGLITSLVMTWSEFAEASADGSWVALVSTSSPLAVVFFVAVLVTTYWRSWFVAVDRPQWDLDTRRPFTATSMLPLLMMTALIIAGAFDARLTTASGLLLVAIAAVVTKYPERLRGELR</sequence>
<keyword evidence="1" id="KW-1133">Transmembrane helix</keyword>
<feature type="transmembrane region" description="Helical" evidence="1">
    <location>
        <begin position="110"/>
        <end position="130"/>
    </location>
</feature>
<feature type="transmembrane region" description="Helical" evidence="1">
    <location>
        <begin position="278"/>
        <end position="302"/>
    </location>
</feature>